<feature type="region of interest" description="Disordered" evidence="1">
    <location>
        <begin position="1"/>
        <end position="28"/>
    </location>
</feature>
<evidence type="ECO:0000313" key="2">
    <source>
        <dbReference type="EMBL" id="DAA02309.1"/>
    </source>
</evidence>
<reference evidence="2" key="1">
    <citation type="journal article" date="2003" name="Genome Biol.">
        <title>An integrated gene annotation and transcriptional profiling approach towards the full gene content of the Drosophila genome.</title>
        <authorList>
            <person name="Hild M."/>
            <person name="Beckmann B."/>
            <person name="Haas S.A."/>
            <person name="Koch B."/>
            <person name="Solovyev V."/>
            <person name="Busold C."/>
            <person name="Fellenberg K."/>
            <person name="Boutros M."/>
            <person name="Vingron M."/>
            <person name="Sauer F."/>
            <person name="Hoheisel J.D."/>
            <person name="Paro R."/>
        </authorList>
    </citation>
    <scope>NUCLEOTIDE SEQUENCE</scope>
</reference>
<protein>
    <submittedName>
        <fullName evidence="2">HDC03900</fullName>
    </submittedName>
</protein>
<dbReference type="EMBL" id="BK003611">
    <property type="protein sequence ID" value="DAA02309.1"/>
    <property type="molecule type" value="Genomic_DNA"/>
</dbReference>
<accession>Q6IH05</accession>
<gene>
    <name evidence="2" type="ORF">HDC03900</name>
</gene>
<sequence length="172" mass="18931">MAISFAQPTTFRPPPARPSTSDNMRHKVGQKKWAEWGGNTVQVFGIVIAWLLSTADGNRSASRAGRPAVNEIYGSEFMTPIGWQLQLTITESGLPGWQICHLSASTQPQALHFPCAPPCSSAPLLHGDNDNVWLNKFSFMTLETRQRAVVKCQLWVGATCCYYCYGLVSLPS</sequence>
<organism evidence="2">
    <name type="scientific">Drosophila melanogaster</name>
    <name type="common">Fruit fly</name>
    <dbReference type="NCBI Taxonomy" id="7227"/>
    <lineage>
        <taxon>Eukaryota</taxon>
        <taxon>Metazoa</taxon>
        <taxon>Ecdysozoa</taxon>
        <taxon>Arthropoda</taxon>
        <taxon>Hexapoda</taxon>
        <taxon>Insecta</taxon>
        <taxon>Pterygota</taxon>
        <taxon>Neoptera</taxon>
        <taxon>Endopterygota</taxon>
        <taxon>Diptera</taxon>
        <taxon>Brachycera</taxon>
        <taxon>Muscomorpha</taxon>
        <taxon>Ephydroidea</taxon>
        <taxon>Drosophilidae</taxon>
        <taxon>Drosophila</taxon>
        <taxon>Sophophora</taxon>
    </lineage>
</organism>
<feature type="compositionally biased region" description="Polar residues" evidence="1">
    <location>
        <begin position="1"/>
        <end position="10"/>
    </location>
</feature>
<evidence type="ECO:0000256" key="1">
    <source>
        <dbReference type="SAM" id="MobiDB-lite"/>
    </source>
</evidence>
<dbReference type="AlphaFoldDB" id="Q6IH05"/>
<name>Q6IH05_DROME</name>
<proteinExistence type="predicted"/>